<name>A0AAD6LIK2_9ROSI</name>
<reference evidence="1 2" key="1">
    <citation type="journal article" date="2023" name="Mol. Ecol. Resour.">
        <title>Chromosome-level genome assembly of a triploid poplar Populus alba 'Berolinensis'.</title>
        <authorList>
            <person name="Chen S."/>
            <person name="Yu Y."/>
            <person name="Wang X."/>
            <person name="Wang S."/>
            <person name="Zhang T."/>
            <person name="Zhou Y."/>
            <person name="He R."/>
            <person name="Meng N."/>
            <person name="Wang Y."/>
            <person name="Liu W."/>
            <person name="Liu Z."/>
            <person name="Liu J."/>
            <person name="Guo Q."/>
            <person name="Huang H."/>
            <person name="Sederoff R.R."/>
            <person name="Wang G."/>
            <person name="Qu G."/>
            <person name="Chen S."/>
        </authorList>
    </citation>
    <scope>NUCLEOTIDE SEQUENCE [LARGE SCALE GENOMIC DNA]</scope>
    <source>
        <strain evidence="1">SC-2020</strain>
    </source>
</reference>
<sequence>MSLLSLFCRVFRDQFVLLWETKRERIVDGVLTGRTENGMMGCFLETDSNIFLCVSNLNNFQLPAFATSVVSSRDK</sequence>
<dbReference type="EMBL" id="JAQIZT010000016">
    <property type="protein sequence ID" value="KAJ6967699.1"/>
    <property type="molecule type" value="Genomic_DNA"/>
</dbReference>
<evidence type="ECO:0000313" key="1">
    <source>
        <dbReference type="EMBL" id="KAJ6967699.1"/>
    </source>
</evidence>
<keyword evidence="2" id="KW-1185">Reference proteome</keyword>
<organism evidence="1 2">
    <name type="scientific">Populus alba x Populus x berolinensis</name>
    <dbReference type="NCBI Taxonomy" id="444605"/>
    <lineage>
        <taxon>Eukaryota</taxon>
        <taxon>Viridiplantae</taxon>
        <taxon>Streptophyta</taxon>
        <taxon>Embryophyta</taxon>
        <taxon>Tracheophyta</taxon>
        <taxon>Spermatophyta</taxon>
        <taxon>Magnoliopsida</taxon>
        <taxon>eudicotyledons</taxon>
        <taxon>Gunneridae</taxon>
        <taxon>Pentapetalae</taxon>
        <taxon>rosids</taxon>
        <taxon>fabids</taxon>
        <taxon>Malpighiales</taxon>
        <taxon>Salicaceae</taxon>
        <taxon>Saliceae</taxon>
        <taxon>Populus</taxon>
    </lineage>
</organism>
<dbReference type="AlphaFoldDB" id="A0AAD6LIK2"/>
<accession>A0AAD6LIK2</accession>
<gene>
    <name evidence="1" type="ORF">NC653_035812</name>
</gene>
<evidence type="ECO:0000313" key="2">
    <source>
        <dbReference type="Proteomes" id="UP001164929"/>
    </source>
</evidence>
<comment type="caution">
    <text evidence="1">The sequence shown here is derived from an EMBL/GenBank/DDBJ whole genome shotgun (WGS) entry which is preliminary data.</text>
</comment>
<protein>
    <submittedName>
        <fullName evidence="1">Uncharacterized protein</fullName>
    </submittedName>
</protein>
<proteinExistence type="predicted"/>
<dbReference type="Proteomes" id="UP001164929">
    <property type="component" value="Chromosome 16"/>
</dbReference>